<evidence type="ECO:0000256" key="1">
    <source>
        <dbReference type="SAM" id="MobiDB-lite"/>
    </source>
</evidence>
<organism evidence="3 4">
    <name type="scientific">Allocoprobacillus halotolerans</name>
    <dbReference type="NCBI Taxonomy" id="2944914"/>
    <lineage>
        <taxon>Bacteria</taxon>
        <taxon>Bacillati</taxon>
        <taxon>Bacillota</taxon>
        <taxon>Erysipelotrichia</taxon>
        <taxon>Erysipelotrichales</taxon>
        <taxon>Erysipelotrichaceae</taxon>
        <taxon>Allocoprobacillus</taxon>
    </lineage>
</organism>
<gene>
    <name evidence="3" type="ORF">NMU03_01760</name>
</gene>
<keyword evidence="2" id="KW-0812">Transmembrane</keyword>
<keyword evidence="2" id="KW-1133">Transmembrane helix</keyword>
<keyword evidence="2" id="KW-0472">Membrane</keyword>
<accession>A0ABY5I6B4</accession>
<dbReference type="PROSITE" id="PS51257">
    <property type="entry name" value="PROKAR_LIPOPROTEIN"/>
    <property type="match status" value="1"/>
</dbReference>
<protein>
    <submittedName>
        <fullName evidence="3">Zinc ribbon domain-containing protein</fullName>
    </submittedName>
</protein>
<feature type="compositionally biased region" description="Acidic residues" evidence="1">
    <location>
        <begin position="262"/>
        <end position="272"/>
    </location>
</feature>
<evidence type="ECO:0000256" key="2">
    <source>
        <dbReference type="SAM" id="Phobius"/>
    </source>
</evidence>
<dbReference type="Proteomes" id="UP001060112">
    <property type="component" value="Chromosome"/>
</dbReference>
<evidence type="ECO:0000313" key="3">
    <source>
        <dbReference type="EMBL" id="UTY39583.1"/>
    </source>
</evidence>
<name>A0ABY5I6B4_9FIRM</name>
<feature type="compositionally biased region" description="Polar residues" evidence="1">
    <location>
        <begin position="273"/>
        <end position="285"/>
    </location>
</feature>
<sequence length="302" mass="33222">MKKIWKTLSLLLAVFLLTGCMKMKVNLEVKADKSMTGSMDLLFEESLLEMSGTSTDEAIEQLKEEMQSTEGMENAKITSIDETINGSQWAGVHIDGLDASSQEMQAVITEEEVDGEDCIVFRMPLDEFENQMDAELTDSLGYSVSKIKELGIEMVMTIQMPGDAKSNFGTVDGQTVTIDLLELSTGTNSNRELVISSPKSVGMNMTYVYVGIGALVVIGIVAFILKNKKKTDQMITHDETVENTDVETQDNSEEMTQSDNTDSTDENMENTEVETQANVTSETSQDNSEETTQTDSTDENNG</sequence>
<dbReference type="EMBL" id="CP101620">
    <property type="protein sequence ID" value="UTY39583.1"/>
    <property type="molecule type" value="Genomic_DNA"/>
</dbReference>
<feature type="region of interest" description="Disordered" evidence="1">
    <location>
        <begin position="236"/>
        <end position="302"/>
    </location>
</feature>
<feature type="transmembrane region" description="Helical" evidence="2">
    <location>
        <begin position="206"/>
        <end position="225"/>
    </location>
</feature>
<evidence type="ECO:0000313" key="4">
    <source>
        <dbReference type="Proteomes" id="UP001060112"/>
    </source>
</evidence>
<keyword evidence="4" id="KW-1185">Reference proteome</keyword>
<proteinExistence type="predicted"/>
<feature type="compositionally biased region" description="Acidic residues" evidence="1">
    <location>
        <begin position="241"/>
        <end position="253"/>
    </location>
</feature>
<dbReference type="RefSeq" id="WP_290140773.1">
    <property type="nucleotide sequence ID" value="NZ_CP101620.1"/>
</dbReference>
<reference evidence="3" key="1">
    <citation type="submission" date="2022-07" db="EMBL/GenBank/DDBJ databases">
        <title>Faecal culturing of patients with breast cancer.</title>
        <authorList>
            <person name="Teng N.M.Y."/>
            <person name="Kiu R."/>
            <person name="Evans R."/>
            <person name="Baker D.J."/>
            <person name="Zenner C."/>
            <person name="Robinson S.D."/>
            <person name="Hall L.J."/>
        </authorList>
    </citation>
    <scope>NUCLEOTIDE SEQUENCE</scope>
    <source>
        <strain evidence="3">LH1062</strain>
    </source>
</reference>